<dbReference type="GO" id="GO:0008998">
    <property type="term" value="F:ribonucleoside-triphosphate reductase (thioredoxin) activity"/>
    <property type="evidence" value="ECO:0007669"/>
    <property type="project" value="UniProtKB-EC"/>
</dbReference>
<keyword evidence="1 3" id="KW-0547">Nucleotide-binding</keyword>
<dbReference type="AlphaFoldDB" id="A0A174FI87"/>
<evidence type="ECO:0000256" key="3">
    <source>
        <dbReference type="PROSITE-ProRule" id="PRU00492"/>
    </source>
</evidence>
<evidence type="ECO:0000256" key="1">
    <source>
        <dbReference type="ARBA" id="ARBA00022741"/>
    </source>
</evidence>
<dbReference type="PANTHER" id="PTHR21075">
    <property type="entry name" value="ANAEROBIC RIBONUCLEOSIDE-TRIPHOSPHATE REDUCTASE"/>
    <property type="match status" value="1"/>
</dbReference>
<dbReference type="InterPro" id="IPR005144">
    <property type="entry name" value="ATP-cone_dom"/>
</dbReference>
<dbReference type="EMBL" id="QRVL01000015">
    <property type="protein sequence ID" value="RGS37512.1"/>
    <property type="molecule type" value="Genomic_DNA"/>
</dbReference>
<feature type="domain" description="ATP-cone" evidence="4">
    <location>
        <begin position="1"/>
        <end position="94"/>
    </location>
</feature>
<dbReference type="Gene3D" id="3.20.70.20">
    <property type="match status" value="1"/>
</dbReference>
<dbReference type="GO" id="GO:0004748">
    <property type="term" value="F:ribonucleoside-diphosphate reductase activity, thioredoxin disulfide as acceptor"/>
    <property type="evidence" value="ECO:0007669"/>
    <property type="project" value="TreeGrafter"/>
</dbReference>
<comment type="caution">
    <text evidence="5">The sequence shown here is derived from an EMBL/GenBank/DDBJ whole genome shotgun (WGS) entry which is preliminary data.</text>
</comment>
<dbReference type="PANTHER" id="PTHR21075:SF0">
    <property type="entry name" value="ANAEROBIC RIBONUCLEOSIDE-TRIPHOSPHATE REDUCTASE"/>
    <property type="match status" value="1"/>
</dbReference>
<sequence>MKIIKRSGSEDIFDISKIEAAIRKANDSVIDYEKLGDDKIQAILSNVEKACENMKRSPSVEEIQDMVENQIMSQKAFNVARNYITYRYKRELVRKSNSTDEQILSLLECNNEEVKQENSNKNPTVNSVQRDYMAGEVSKDITRRFLLPPEIVEAHEKGIIHFHDADYFAQHMHNCCLVNLEDMLQNGTVISETMIDTPKSFSTACNIATQAIAQIASSQYGGQSISLSHLAPFVQVSREKFRKQVRKELETAGIEATEEKVNQMAEMRVKEEINRGVQMIQYQVITLMTTNGQAPFITVFMYLDEVPEGQLRDDLAAVIEEMLHQRILGVKNEQGVYITPAFPKLIYVLEEDNIREGSKYWYLTRLAAECTAKRMVPDYISEKMMKKLKDGDCYTCMGCRSFLTVDRTTGNLAHAKNYKEGKHKYYGRFNQGVVTLNLVDAACSSGGDEKKFWEIMDERLEMCYQALMIRHNRLKGTPSDVAPILWQNGALARLKKGETIDELLYHGYSTISLGYAGLCECTRYMKGVSHTEPEGTEFALAVMRRLNDACAKWKKETDIDFSLYGTPLESTTYKFAKCLQKRFGIIPGVTDKNYITNSYHVHVTEQINAFDKLKFESQFQELSPGGAISYVEVPNMQNNLEAVLSVMQYIYENIMYAELNTKSDYCMECGYAGEIKIVTDRDGKLVWECPNCGNRDQNKMSVARRTCGYIGTQFWNQGRTQEIKERVLHL</sequence>
<proteinExistence type="predicted"/>
<dbReference type="Proteomes" id="UP000266172">
    <property type="component" value="Unassembled WGS sequence"/>
</dbReference>
<evidence type="ECO:0000313" key="6">
    <source>
        <dbReference type="Proteomes" id="UP000266172"/>
    </source>
</evidence>
<dbReference type="NCBIfam" id="TIGR02487">
    <property type="entry name" value="NrdD"/>
    <property type="match status" value="1"/>
</dbReference>
<dbReference type="GO" id="GO:0009265">
    <property type="term" value="P:2'-deoxyribonucleotide biosynthetic process"/>
    <property type="evidence" value="ECO:0007669"/>
    <property type="project" value="TreeGrafter"/>
</dbReference>
<keyword evidence="2 3" id="KW-0067">ATP-binding</keyword>
<dbReference type="GeneID" id="93722818"/>
<dbReference type="Pfam" id="PF13597">
    <property type="entry name" value="NRDD"/>
    <property type="match status" value="1"/>
</dbReference>
<dbReference type="NCBIfam" id="NF006732">
    <property type="entry name" value="PRK09263.1"/>
    <property type="match status" value="1"/>
</dbReference>
<dbReference type="InterPro" id="IPR012833">
    <property type="entry name" value="NrdD"/>
</dbReference>
<dbReference type="GO" id="GO:0006260">
    <property type="term" value="P:DNA replication"/>
    <property type="evidence" value="ECO:0007669"/>
    <property type="project" value="InterPro"/>
</dbReference>
<evidence type="ECO:0000256" key="2">
    <source>
        <dbReference type="ARBA" id="ARBA00022840"/>
    </source>
</evidence>
<evidence type="ECO:0000313" key="5">
    <source>
        <dbReference type="EMBL" id="RGS37512.1"/>
    </source>
</evidence>
<dbReference type="GO" id="GO:0031250">
    <property type="term" value="C:anaerobic ribonucleoside-triphosphate reductase complex"/>
    <property type="evidence" value="ECO:0007669"/>
    <property type="project" value="TreeGrafter"/>
</dbReference>
<name>A0A174FI87_9FIRM</name>
<dbReference type="GO" id="GO:0005524">
    <property type="term" value="F:ATP binding"/>
    <property type="evidence" value="ECO:0007669"/>
    <property type="project" value="UniProtKB-UniRule"/>
</dbReference>
<dbReference type="RefSeq" id="WP_014079138.1">
    <property type="nucleotide sequence ID" value="NZ_CAKMUY010000019.1"/>
</dbReference>
<keyword evidence="5" id="KW-0560">Oxidoreductase</keyword>
<protein>
    <submittedName>
        <fullName evidence="5">Anaerobic ribonucleoside-triphosphate reductase</fullName>
        <ecNumber evidence="5">1.17.4.2</ecNumber>
    </submittedName>
</protein>
<dbReference type="OMA" id="HDLDYTP"/>
<organism evidence="5 6">
    <name type="scientific">Roseburia hominis</name>
    <dbReference type="NCBI Taxonomy" id="301301"/>
    <lineage>
        <taxon>Bacteria</taxon>
        <taxon>Bacillati</taxon>
        <taxon>Bacillota</taxon>
        <taxon>Clostridia</taxon>
        <taxon>Lachnospirales</taxon>
        <taxon>Lachnospiraceae</taxon>
        <taxon>Roseburia</taxon>
    </lineage>
</organism>
<evidence type="ECO:0000259" key="4">
    <source>
        <dbReference type="PROSITE" id="PS51161"/>
    </source>
</evidence>
<reference evidence="5 6" key="1">
    <citation type="submission" date="2018-08" db="EMBL/GenBank/DDBJ databases">
        <title>A genome reference for cultivated species of the human gut microbiota.</title>
        <authorList>
            <person name="Zou Y."/>
            <person name="Xue W."/>
            <person name="Luo G."/>
        </authorList>
    </citation>
    <scope>NUCLEOTIDE SEQUENCE [LARGE SCALE GENOMIC DNA]</scope>
    <source>
        <strain evidence="5 6">AF22-12AC</strain>
    </source>
</reference>
<accession>A0A174FI87</accession>
<dbReference type="EC" id="1.17.4.2" evidence="5"/>
<dbReference type="PROSITE" id="PS51161">
    <property type="entry name" value="ATP_CONE"/>
    <property type="match status" value="1"/>
</dbReference>
<dbReference type="Pfam" id="PF03477">
    <property type="entry name" value="ATP-cone"/>
    <property type="match status" value="1"/>
</dbReference>
<gene>
    <name evidence="5" type="ORF">DWX93_13850</name>
</gene>
<dbReference type="SUPFAM" id="SSF51998">
    <property type="entry name" value="PFL-like glycyl radical enzymes"/>
    <property type="match status" value="1"/>
</dbReference>